<evidence type="ECO:0000256" key="1">
    <source>
        <dbReference type="ARBA" id="ARBA00004571"/>
    </source>
</evidence>
<organism evidence="17 18">
    <name type="scientific">Novosphingobium hassiacum</name>
    <dbReference type="NCBI Taxonomy" id="173676"/>
    <lineage>
        <taxon>Bacteria</taxon>
        <taxon>Pseudomonadati</taxon>
        <taxon>Pseudomonadota</taxon>
        <taxon>Alphaproteobacteria</taxon>
        <taxon>Sphingomonadales</taxon>
        <taxon>Sphingomonadaceae</taxon>
        <taxon>Novosphingobium</taxon>
    </lineage>
</organism>
<name>A0A7W6EWE8_9SPHN</name>
<dbReference type="PROSITE" id="PS00430">
    <property type="entry name" value="TONB_DEPENDENT_REC_1"/>
    <property type="match status" value="1"/>
</dbReference>
<comment type="similarity">
    <text evidence="11 13">Belongs to the TonB-dependent receptor family.</text>
</comment>
<dbReference type="Pfam" id="PF00593">
    <property type="entry name" value="TonB_dep_Rec_b-barrel"/>
    <property type="match status" value="1"/>
</dbReference>
<feature type="short sequence motif" description="TonB box" evidence="12">
    <location>
        <begin position="52"/>
        <end position="58"/>
    </location>
</feature>
<protein>
    <submittedName>
        <fullName evidence="17">Iron complex outermembrane receptor protein</fullName>
    </submittedName>
</protein>
<dbReference type="InterPro" id="IPR010916">
    <property type="entry name" value="TonB_box_CS"/>
</dbReference>
<dbReference type="EMBL" id="JACICY010000006">
    <property type="protein sequence ID" value="MBB3861287.1"/>
    <property type="molecule type" value="Genomic_DNA"/>
</dbReference>
<evidence type="ECO:0000256" key="6">
    <source>
        <dbReference type="ARBA" id="ARBA00023004"/>
    </source>
</evidence>
<comment type="caution">
    <text evidence="17">The sequence shown here is derived from an EMBL/GenBank/DDBJ whole genome shotgun (WGS) entry which is preliminary data.</text>
</comment>
<evidence type="ECO:0000256" key="5">
    <source>
        <dbReference type="ARBA" id="ARBA00022692"/>
    </source>
</evidence>
<evidence type="ECO:0000256" key="2">
    <source>
        <dbReference type="ARBA" id="ARBA00022448"/>
    </source>
</evidence>
<evidence type="ECO:0000259" key="15">
    <source>
        <dbReference type="Pfam" id="PF00593"/>
    </source>
</evidence>
<dbReference type="InterPro" id="IPR012910">
    <property type="entry name" value="Plug_dom"/>
</dbReference>
<evidence type="ECO:0000313" key="18">
    <source>
        <dbReference type="Proteomes" id="UP000562395"/>
    </source>
</evidence>
<keyword evidence="17" id="KW-0675">Receptor</keyword>
<dbReference type="AlphaFoldDB" id="A0A7W6EWE8"/>
<dbReference type="GO" id="GO:0006826">
    <property type="term" value="P:iron ion transport"/>
    <property type="evidence" value="ECO:0007669"/>
    <property type="project" value="UniProtKB-KW"/>
</dbReference>
<evidence type="ECO:0000256" key="4">
    <source>
        <dbReference type="ARBA" id="ARBA00022496"/>
    </source>
</evidence>
<comment type="subcellular location">
    <subcellularLocation>
        <location evidence="1 11">Cell outer membrane</location>
        <topology evidence="1 11">Multi-pass membrane protein</topology>
    </subcellularLocation>
</comment>
<feature type="domain" description="TonB-dependent receptor plug" evidence="16">
    <location>
        <begin position="64"/>
        <end position="170"/>
    </location>
</feature>
<dbReference type="Gene3D" id="2.40.170.20">
    <property type="entry name" value="TonB-dependent receptor, beta-barrel domain"/>
    <property type="match status" value="1"/>
</dbReference>
<evidence type="ECO:0000256" key="12">
    <source>
        <dbReference type="PROSITE-ProRule" id="PRU10143"/>
    </source>
</evidence>
<dbReference type="InterPro" id="IPR000531">
    <property type="entry name" value="Beta-barrel_TonB"/>
</dbReference>
<dbReference type="Pfam" id="PF07715">
    <property type="entry name" value="Plug"/>
    <property type="match status" value="1"/>
</dbReference>
<keyword evidence="4" id="KW-0410">Iron transport</keyword>
<dbReference type="Proteomes" id="UP000562395">
    <property type="component" value="Unassembled WGS sequence"/>
</dbReference>
<dbReference type="InterPro" id="IPR039426">
    <property type="entry name" value="TonB-dep_rcpt-like"/>
</dbReference>
<evidence type="ECO:0000256" key="3">
    <source>
        <dbReference type="ARBA" id="ARBA00022452"/>
    </source>
</evidence>
<feature type="domain" description="TonB-dependent receptor-like beta-barrel" evidence="15">
    <location>
        <begin position="331"/>
        <end position="771"/>
    </location>
</feature>
<dbReference type="PANTHER" id="PTHR32552">
    <property type="entry name" value="FERRICHROME IRON RECEPTOR-RELATED"/>
    <property type="match status" value="1"/>
</dbReference>
<keyword evidence="8 12" id="KW-0798">TonB box</keyword>
<dbReference type="PROSITE" id="PS52016">
    <property type="entry name" value="TONB_DEPENDENT_REC_3"/>
    <property type="match status" value="1"/>
</dbReference>
<evidence type="ECO:0000256" key="13">
    <source>
        <dbReference type="RuleBase" id="RU003357"/>
    </source>
</evidence>
<gene>
    <name evidence="17" type="ORF">GGQ88_002571</name>
</gene>
<sequence>MMTRSHKAARIAALLISTAGLVGAASNAVAQDAQPQDQAAEASSNEGGIADTIVVTANKRSESLQKVAISVSAFSGEQIDRLGITDTTQITQQIPSLRVNAYSPNLTIFSLRGISQNNFTDNLEAPVAVYQDGAYVASMNAVAGQLFDIKRVEVLRGPQGTLFGRNATGGLIHYLSEDASKDEVNGYAQGEYGRFNSWSLEAAAGGALAKGVRIRVAGRVEKADGYIKSRDTDATALGLGVIPGSGQDLGGKNGWAARANLQFDLSPDATLSLWYKHSEDNNVATGGYVFENCVYLPNGYCDTGPTGLTSDQTGVINGVTAEKASPWEHFGEHRGSFDRVMNSYQGQLDWDLGNVDLTSITNYLTMDKVYAEDGDALPFTVVNVDSAVNFHQFSQELRLAGETGKLKWQLGGYFLDMKYDGYYNVTGTPIIDLAIATNGGFSLPTVEQNYIVNSKNWSIFAQGDIQFTDTLSLTLGGRYSKDNKSIDLRNFVVDATYAPQPDPRLLFTDKDLAAIVPGANEEHYGDWAARVSLNFQMTPDTLLFASWNRGIKGGNWSLSSAISAQDFRHRPETLNSFEGGFKTTQLGGKLRLNGTIFHYIYDDYQAFSLAGGVPKIYNSDAKSTGAELEAFYSPSRNFDAVLGATWQTSSVESIPATGVQFGPELFPGAPDSQYCTNLGGVFRCDFPQKNIVGAELPNAPRFSFNYLLRYNRDVAGGNVAVQVDGVWYDDQFLEVTNGLGSLQKAYNVTNASLTYRHEDTGISLTAWGRNVFNKAYRAYALNLGILGVTSIYAPPASYGATLRIPFGASR</sequence>
<evidence type="ECO:0000259" key="16">
    <source>
        <dbReference type="Pfam" id="PF07715"/>
    </source>
</evidence>
<dbReference type="RefSeq" id="WP_246385942.1">
    <property type="nucleotide sequence ID" value="NZ_JACICY010000006.1"/>
</dbReference>
<evidence type="ECO:0000256" key="7">
    <source>
        <dbReference type="ARBA" id="ARBA00023065"/>
    </source>
</evidence>
<keyword evidence="7" id="KW-0406">Ion transport</keyword>
<evidence type="ECO:0000256" key="8">
    <source>
        <dbReference type="ARBA" id="ARBA00023077"/>
    </source>
</evidence>
<keyword evidence="2 11" id="KW-0813">Transport</keyword>
<keyword evidence="6" id="KW-0408">Iron</keyword>
<dbReference type="SUPFAM" id="SSF56935">
    <property type="entry name" value="Porins"/>
    <property type="match status" value="1"/>
</dbReference>
<keyword evidence="14" id="KW-0732">Signal</keyword>
<proteinExistence type="inferred from homology"/>
<evidence type="ECO:0000313" key="17">
    <source>
        <dbReference type="EMBL" id="MBB3861287.1"/>
    </source>
</evidence>
<evidence type="ECO:0000256" key="11">
    <source>
        <dbReference type="PROSITE-ProRule" id="PRU01360"/>
    </source>
</evidence>
<keyword evidence="18" id="KW-1185">Reference proteome</keyword>
<keyword evidence="9 11" id="KW-0472">Membrane</keyword>
<keyword evidence="10 11" id="KW-0998">Cell outer membrane</keyword>
<feature type="signal peptide" evidence="14">
    <location>
        <begin position="1"/>
        <end position="24"/>
    </location>
</feature>
<dbReference type="PANTHER" id="PTHR32552:SF81">
    <property type="entry name" value="TONB-DEPENDENT OUTER MEMBRANE RECEPTOR"/>
    <property type="match status" value="1"/>
</dbReference>
<keyword evidence="5 11" id="KW-0812">Transmembrane</keyword>
<evidence type="ECO:0000256" key="14">
    <source>
        <dbReference type="SAM" id="SignalP"/>
    </source>
</evidence>
<keyword evidence="3 11" id="KW-1134">Transmembrane beta strand</keyword>
<evidence type="ECO:0000256" key="10">
    <source>
        <dbReference type="ARBA" id="ARBA00023237"/>
    </source>
</evidence>
<dbReference type="GO" id="GO:0009279">
    <property type="term" value="C:cell outer membrane"/>
    <property type="evidence" value="ECO:0007669"/>
    <property type="project" value="UniProtKB-SubCell"/>
</dbReference>
<dbReference type="InterPro" id="IPR036942">
    <property type="entry name" value="Beta-barrel_TonB_sf"/>
</dbReference>
<reference evidence="17 18" key="1">
    <citation type="submission" date="2020-08" db="EMBL/GenBank/DDBJ databases">
        <title>Genomic Encyclopedia of Type Strains, Phase IV (KMG-IV): sequencing the most valuable type-strain genomes for metagenomic binning, comparative biology and taxonomic classification.</title>
        <authorList>
            <person name="Goeker M."/>
        </authorList>
    </citation>
    <scope>NUCLEOTIDE SEQUENCE [LARGE SCALE GENOMIC DNA]</scope>
    <source>
        <strain evidence="17 18">DSM 14552</strain>
    </source>
</reference>
<evidence type="ECO:0000256" key="9">
    <source>
        <dbReference type="ARBA" id="ARBA00023136"/>
    </source>
</evidence>
<feature type="chain" id="PRO_5031373459" evidence="14">
    <location>
        <begin position="25"/>
        <end position="810"/>
    </location>
</feature>
<accession>A0A7W6EWE8</accession>